<dbReference type="EMBL" id="AAVN02000003">
    <property type="protein sequence ID" value="EBA39878.1"/>
    <property type="molecule type" value="Genomic_DNA"/>
</dbReference>
<name>A4E9D4_COLAA</name>
<dbReference type="AlphaFoldDB" id="A4E9D4"/>
<sequence length="115" mass="12781">MVDGSDDAHELTAERPSDYGHAGLKAAKEQAEHYGDFKVDLFHAKALADGYGKSVHRKADSEQHKLCESHSLAPSLRASPITRLLPHLYETRCYHTSSQESLVPNELPKRCSLIL</sequence>
<gene>
    <name evidence="2" type="ORF">COLAER_01028</name>
</gene>
<dbReference type="Proteomes" id="UP000002979">
    <property type="component" value="Unassembled WGS sequence"/>
</dbReference>
<feature type="compositionally biased region" description="Basic and acidic residues" evidence="1">
    <location>
        <begin position="1"/>
        <end position="18"/>
    </location>
</feature>
<evidence type="ECO:0000313" key="2">
    <source>
        <dbReference type="EMBL" id="EBA39878.1"/>
    </source>
</evidence>
<organism evidence="2 3">
    <name type="scientific">Collinsella aerofaciens (strain ATCC 25986 / DSM 3979 / JCM 10188 / KCTC 3647 / NCTC 11838 / VPI 1003)</name>
    <dbReference type="NCBI Taxonomy" id="411903"/>
    <lineage>
        <taxon>Bacteria</taxon>
        <taxon>Bacillati</taxon>
        <taxon>Actinomycetota</taxon>
        <taxon>Coriobacteriia</taxon>
        <taxon>Coriobacteriales</taxon>
        <taxon>Coriobacteriaceae</taxon>
        <taxon>Collinsella</taxon>
    </lineage>
</organism>
<evidence type="ECO:0000256" key="1">
    <source>
        <dbReference type="SAM" id="MobiDB-lite"/>
    </source>
</evidence>
<accession>A4E9D4</accession>
<reference evidence="2 3" key="1">
    <citation type="submission" date="2007-01" db="EMBL/GenBank/DDBJ databases">
        <title>Draft genome sequence of Collinsella aerofaciens (ATCC 25986).</title>
        <authorList>
            <person name="Sudarsanam P."/>
            <person name="Ley R."/>
            <person name="Guruge J."/>
            <person name="Turnbaugh P.J."/>
            <person name="Mahowald M."/>
            <person name="Liep D."/>
            <person name="Gordon J."/>
        </authorList>
    </citation>
    <scope>NUCLEOTIDE SEQUENCE [LARGE SCALE GENOMIC DNA]</scope>
    <source>
        <strain evidence="3">ATCC 25986 / DSM 3979 / JCM 10188 / KCTC 3647 / NCTC 11838 / VPI 1003</strain>
    </source>
</reference>
<comment type="caution">
    <text evidence="2">The sequence shown here is derived from an EMBL/GenBank/DDBJ whole genome shotgun (WGS) entry which is preliminary data.</text>
</comment>
<protein>
    <submittedName>
        <fullName evidence="2">Uncharacterized protein</fullName>
    </submittedName>
</protein>
<proteinExistence type="predicted"/>
<feature type="region of interest" description="Disordered" evidence="1">
    <location>
        <begin position="1"/>
        <end position="25"/>
    </location>
</feature>
<evidence type="ECO:0000313" key="3">
    <source>
        <dbReference type="Proteomes" id="UP000002979"/>
    </source>
</evidence>
<reference evidence="2 3" key="2">
    <citation type="submission" date="2007-04" db="EMBL/GenBank/DDBJ databases">
        <authorList>
            <person name="Fulton L."/>
            <person name="Clifton S."/>
            <person name="Fulton B."/>
            <person name="Xu J."/>
            <person name="Minx P."/>
            <person name="Mardis E.R."/>
            <person name="Wilson R.K."/>
        </authorList>
    </citation>
    <scope>NUCLEOTIDE SEQUENCE [LARGE SCALE GENOMIC DNA]</scope>
    <source>
        <strain evidence="3">ATCC 25986 / DSM 3979 / JCM 10188 / KCTC 3647 / NCTC 11838 / VPI 1003</strain>
    </source>
</reference>